<dbReference type="Gene3D" id="2.60.120.10">
    <property type="entry name" value="Jelly Rolls"/>
    <property type="match status" value="1"/>
</dbReference>
<feature type="domain" description="HTH cro/C1-type" evidence="3">
    <location>
        <begin position="35"/>
        <end position="89"/>
    </location>
</feature>
<gene>
    <name evidence="4" type="ORF">GCM10010383_37550</name>
</gene>
<dbReference type="InterPro" id="IPR013096">
    <property type="entry name" value="Cupin_2"/>
</dbReference>
<dbReference type="PANTHER" id="PTHR46797">
    <property type="entry name" value="HTH-TYPE TRANSCRIPTIONAL REGULATOR"/>
    <property type="match status" value="1"/>
</dbReference>
<evidence type="ECO:0000313" key="5">
    <source>
        <dbReference type="Proteomes" id="UP000617743"/>
    </source>
</evidence>
<feature type="region of interest" description="Disordered" evidence="2">
    <location>
        <begin position="1"/>
        <end position="23"/>
    </location>
</feature>
<comment type="caution">
    <text evidence="4">The sequence shown here is derived from an EMBL/GenBank/DDBJ whole genome shotgun (WGS) entry which is preliminary data.</text>
</comment>
<protein>
    <submittedName>
        <fullName evidence="4">MerR family transcriptional regulator</fullName>
    </submittedName>
</protein>
<name>A0ABQ2X880_9ACTN</name>
<keyword evidence="1" id="KW-0238">DNA-binding</keyword>
<dbReference type="InterPro" id="IPR014710">
    <property type="entry name" value="RmlC-like_jellyroll"/>
</dbReference>
<dbReference type="Pfam" id="PF07883">
    <property type="entry name" value="Cupin_2"/>
    <property type="match status" value="1"/>
</dbReference>
<dbReference type="EMBL" id="BMWC01000005">
    <property type="protein sequence ID" value="GGX04192.1"/>
    <property type="molecule type" value="Genomic_DNA"/>
</dbReference>
<dbReference type="InterPro" id="IPR001387">
    <property type="entry name" value="Cro/C1-type_HTH"/>
</dbReference>
<dbReference type="InterPro" id="IPR011051">
    <property type="entry name" value="RmlC_Cupin_sf"/>
</dbReference>
<keyword evidence="5" id="KW-1185">Reference proteome</keyword>
<dbReference type="CDD" id="cd02209">
    <property type="entry name" value="cupin_XRE_C"/>
    <property type="match status" value="1"/>
</dbReference>
<evidence type="ECO:0000256" key="2">
    <source>
        <dbReference type="SAM" id="MobiDB-lite"/>
    </source>
</evidence>
<dbReference type="Proteomes" id="UP000617743">
    <property type="component" value="Unassembled WGS sequence"/>
</dbReference>
<dbReference type="SUPFAM" id="SSF51182">
    <property type="entry name" value="RmlC-like cupins"/>
    <property type="match status" value="1"/>
</dbReference>
<sequence>MSVEESHDPQTVMRASDTRAVAKETADTRALGRLLRDARAQRGMSLKRFAAAAEISEGLLSQFERGQGNPSLLTLQKIAAALDVPLAHLFYKTTPDEESVDTESDVLPRRQCAVVPSGGRKKLVLPQEQLVYELLTPDLQRPLEMMRCVVPPGFDGRARPFQHEGEEAVHVLEGRLRAHVADDVHDLGPGDTISLQASLPHWWANIGEVPVVVISACTPPSF</sequence>
<dbReference type="PANTHER" id="PTHR46797:SF1">
    <property type="entry name" value="METHYLPHOSPHONATE SYNTHASE"/>
    <property type="match status" value="1"/>
</dbReference>
<reference evidence="5" key="1">
    <citation type="journal article" date="2019" name="Int. J. Syst. Evol. Microbiol.">
        <title>The Global Catalogue of Microorganisms (GCM) 10K type strain sequencing project: providing services to taxonomists for standard genome sequencing and annotation.</title>
        <authorList>
            <consortium name="The Broad Institute Genomics Platform"/>
            <consortium name="The Broad Institute Genome Sequencing Center for Infectious Disease"/>
            <person name="Wu L."/>
            <person name="Ma J."/>
        </authorList>
    </citation>
    <scope>NUCLEOTIDE SEQUENCE [LARGE SCALE GENOMIC DNA]</scope>
    <source>
        <strain evidence="5">JCM 4866</strain>
    </source>
</reference>
<dbReference type="SUPFAM" id="SSF47413">
    <property type="entry name" value="lambda repressor-like DNA-binding domains"/>
    <property type="match status" value="1"/>
</dbReference>
<dbReference type="PROSITE" id="PS50943">
    <property type="entry name" value="HTH_CROC1"/>
    <property type="match status" value="1"/>
</dbReference>
<evidence type="ECO:0000313" key="4">
    <source>
        <dbReference type="EMBL" id="GGX04192.1"/>
    </source>
</evidence>
<accession>A0ABQ2X880</accession>
<evidence type="ECO:0000259" key="3">
    <source>
        <dbReference type="PROSITE" id="PS50943"/>
    </source>
</evidence>
<dbReference type="InterPro" id="IPR050807">
    <property type="entry name" value="TransReg_Diox_bact_type"/>
</dbReference>
<dbReference type="CDD" id="cd00093">
    <property type="entry name" value="HTH_XRE"/>
    <property type="match status" value="1"/>
</dbReference>
<proteinExistence type="predicted"/>
<dbReference type="Gene3D" id="1.10.260.40">
    <property type="entry name" value="lambda repressor-like DNA-binding domains"/>
    <property type="match status" value="1"/>
</dbReference>
<dbReference type="RefSeq" id="WP_190051398.1">
    <property type="nucleotide sequence ID" value="NZ_BMWC01000005.1"/>
</dbReference>
<dbReference type="Pfam" id="PF01381">
    <property type="entry name" value="HTH_3"/>
    <property type="match status" value="1"/>
</dbReference>
<organism evidence="4 5">
    <name type="scientific">Streptomyces lomondensis</name>
    <dbReference type="NCBI Taxonomy" id="68229"/>
    <lineage>
        <taxon>Bacteria</taxon>
        <taxon>Bacillati</taxon>
        <taxon>Actinomycetota</taxon>
        <taxon>Actinomycetes</taxon>
        <taxon>Kitasatosporales</taxon>
        <taxon>Streptomycetaceae</taxon>
        <taxon>Streptomyces</taxon>
    </lineage>
</organism>
<evidence type="ECO:0000256" key="1">
    <source>
        <dbReference type="ARBA" id="ARBA00023125"/>
    </source>
</evidence>
<dbReference type="SMART" id="SM00530">
    <property type="entry name" value="HTH_XRE"/>
    <property type="match status" value="1"/>
</dbReference>
<dbReference type="InterPro" id="IPR010982">
    <property type="entry name" value="Lambda_DNA-bd_dom_sf"/>
</dbReference>